<feature type="transmembrane region" description="Helical" evidence="1">
    <location>
        <begin position="174"/>
        <end position="195"/>
    </location>
</feature>
<dbReference type="InterPro" id="IPR052185">
    <property type="entry name" value="IPC_Synthase-Related"/>
</dbReference>
<organism evidence="3 4">
    <name type="scientific">Clostridium algifaecis</name>
    <dbReference type="NCBI Taxonomy" id="1472040"/>
    <lineage>
        <taxon>Bacteria</taxon>
        <taxon>Bacillati</taxon>
        <taxon>Bacillota</taxon>
        <taxon>Clostridia</taxon>
        <taxon>Eubacteriales</taxon>
        <taxon>Clostridiaceae</taxon>
        <taxon>Clostridium</taxon>
    </lineage>
</organism>
<keyword evidence="1" id="KW-1133">Transmembrane helix</keyword>
<evidence type="ECO:0000256" key="1">
    <source>
        <dbReference type="SAM" id="Phobius"/>
    </source>
</evidence>
<protein>
    <submittedName>
        <fullName evidence="3">Membrane-associated phospholipid phosphatase</fullName>
    </submittedName>
</protein>
<feature type="transmembrane region" description="Helical" evidence="1">
    <location>
        <begin position="20"/>
        <end position="37"/>
    </location>
</feature>
<dbReference type="PANTHER" id="PTHR31310">
    <property type="match status" value="1"/>
</dbReference>
<proteinExistence type="predicted"/>
<feature type="domain" description="Phosphatidic acid phosphatase type 2/haloperoxidase" evidence="2">
    <location>
        <begin position="224"/>
        <end position="289"/>
    </location>
</feature>
<dbReference type="Proteomes" id="UP001519307">
    <property type="component" value="Unassembled WGS sequence"/>
</dbReference>
<dbReference type="RefSeq" id="WP_209701807.1">
    <property type="nucleotide sequence ID" value="NZ_JAGGLM010000006.1"/>
</dbReference>
<dbReference type="PANTHER" id="PTHR31310:SF7">
    <property type="entry name" value="PA-PHOSPHATASE RELATED-FAMILY PROTEIN DDB_G0268928"/>
    <property type="match status" value="1"/>
</dbReference>
<dbReference type="SUPFAM" id="SSF48317">
    <property type="entry name" value="Acid phosphatase/Vanadium-dependent haloperoxidase"/>
    <property type="match status" value="1"/>
</dbReference>
<sequence>MYNVIEKSSFQTLKYVLNKIWDLFYKYYFILIGIYFLKSAIHLSKFHSISLTSKIYLFVLAFMAFSAYKDMRNDVKLIPFLVLAVPFFLFLIYLNKNGYAMWGKILNWQIGQRIVIDLNPIFSKIPFNDGSFARLYKSETLTWFFRMVYNNGFVLPALLVIYRSAITRDLKKMIRYALSAHIVQVFLITPFYLTFHLQEVWYVLGQPDGLDRHLTGAAAAGTALNCFPSMHTSITFAMFLLVLREKDKLFKIFMSFFCLSVAFSTLYLEVHWVIDVIAGMILAYLTVKLVDFLMAKIQHVIQKPLDRFYYKKRKTSYITITNYYLDTMD</sequence>
<dbReference type="Gene3D" id="1.20.144.10">
    <property type="entry name" value="Phosphatidic acid phosphatase type 2/haloperoxidase"/>
    <property type="match status" value="1"/>
</dbReference>
<feature type="transmembrane region" description="Helical" evidence="1">
    <location>
        <begin position="249"/>
        <end position="268"/>
    </location>
</feature>
<dbReference type="InterPro" id="IPR036938">
    <property type="entry name" value="PAP2/HPO_sf"/>
</dbReference>
<keyword evidence="1" id="KW-0812">Transmembrane</keyword>
<feature type="transmembrane region" description="Helical" evidence="1">
    <location>
        <begin position="274"/>
        <end position="294"/>
    </location>
</feature>
<evidence type="ECO:0000313" key="3">
    <source>
        <dbReference type="EMBL" id="MBP2032623.1"/>
    </source>
</evidence>
<name>A0ABS4KRG5_9CLOT</name>
<keyword evidence="1" id="KW-0472">Membrane</keyword>
<dbReference type="EMBL" id="JAGGLM010000006">
    <property type="protein sequence ID" value="MBP2032623.1"/>
    <property type="molecule type" value="Genomic_DNA"/>
</dbReference>
<reference evidence="3 4" key="1">
    <citation type="submission" date="2021-03" db="EMBL/GenBank/DDBJ databases">
        <title>Genomic Encyclopedia of Type Strains, Phase IV (KMG-IV): sequencing the most valuable type-strain genomes for metagenomic binning, comparative biology and taxonomic classification.</title>
        <authorList>
            <person name="Goeker M."/>
        </authorList>
    </citation>
    <scope>NUCLEOTIDE SEQUENCE [LARGE SCALE GENOMIC DNA]</scope>
    <source>
        <strain evidence="3 4">DSM 28783</strain>
    </source>
</reference>
<feature type="transmembrane region" description="Helical" evidence="1">
    <location>
        <begin position="49"/>
        <end position="68"/>
    </location>
</feature>
<accession>A0ABS4KRG5</accession>
<feature type="transmembrane region" description="Helical" evidence="1">
    <location>
        <begin position="75"/>
        <end position="94"/>
    </location>
</feature>
<dbReference type="CDD" id="cd03386">
    <property type="entry name" value="PAP2_Aur1_like"/>
    <property type="match status" value="1"/>
</dbReference>
<feature type="transmembrane region" description="Helical" evidence="1">
    <location>
        <begin position="215"/>
        <end position="242"/>
    </location>
</feature>
<feature type="transmembrane region" description="Helical" evidence="1">
    <location>
        <begin position="143"/>
        <end position="162"/>
    </location>
</feature>
<keyword evidence="4" id="KW-1185">Reference proteome</keyword>
<comment type="caution">
    <text evidence="3">The sequence shown here is derived from an EMBL/GenBank/DDBJ whole genome shotgun (WGS) entry which is preliminary data.</text>
</comment>
<dbReference type="Pfam" id="PF01569">
    <property type="entry name" value="PAP2"/>
    <property type="match status" value="1"/>
</dbReference>
<dbReference type="InterPro" id="IPR000326">
    <property type="entry name" value="PAP2/HPO"/>
</dbReference>
<evidence type="ECO:0000313" key="4">
    <source>
        <dbReference type="Proteomes" id="UP001519307"/>
    </source>
</evidence>
<gene>
    <name evidence="3" type="ORF">J2Z42_001297</name>
</gene>
<evidence type="ECO:0000259" key="2">
    <source>
        <dbReference type="Pfam" id="PF01569"/>
    </source>
</evidence>